<name>A0A0F3N215_RICAM</name>
<evidence type="ECO:0000313" key="1">
    <source>
        <dbReference type="EMBL" id="KJV61871.1"/>
    </source>
</evidence>
<gene>
    <name evidence="1" type="ORF">APHACPA_0887</name>
</gene>
<sequence>MLKLIEPESKLKITQALVPYIKSSLDLSGQFSDLLMENKNFEEAKALLAESIFSLNTNTEKSGFSPVVL</sequence>
<protein>
    <submittedName>
        <fullName evidence="1">Uncharacterized protein</fullName>
    </submittedName>
</protein>
<comment type="caution">
    <text evidence="1">The sequence shown here is derived from an EMBL/GenBank/DDBJ whole genome shotgun (WGS) entry which is preliminary data.</text>
</comment>
<evidence type="ECO:0000313" key="2">
    <source>
        <dbReference type="Proteomes" id="UP000033556"/>
    </source>
</evidence>
<dbReference type="AlphaFoldDB" id="A0A0F3N215"/>
<dbReference type="PATRIC" id="fig|1359164.3.peg.873"/>
<dbReference type="Proteomes" id="UP000033556">
    <property type="component" value="Unassembled WGS sequence"/>
</dbReference>
<proteinExistence type="predicted"/>
<reference evidence="1 2" key="1">
    <citation type="submission" date="2015-01" db="EMBL/GenBank/DDBJ databases">
        <title>Genome Sequencing of Rickettsiales.</title>
        <authorList>
            <person name="Daugherty S.C."/>
            <person name="Su Q."/>
            <person name="Abolude K."/>
            <person name="Beier-Sexton M."/>
            <person name="Carlyon J.A."/>
            <person name="Carter R."/>
            <person name="Day N.P."/>
            <person name="Dumler S.J."/>
            <person name="Dyachenko V."/>
            <person name="Godinez A."/>
            <person name="Kurtti T.J."/>
            <person name="Lichay M."/>
            <person name="Mullins K.E."/>
            <person name="Ott S."/>
            <person name="Pappas-Brown V."/>
            <person name="Paris D.H."/>
            <person name="Patel P."/>
            <person name="Richards A.L."/>
            <person name="Sadzewicz L."/>
            <person name="Sears K."/>
            <person name="Seidman D."/>
            <person name="Sengamalay N."/>
            <person name="Stenos J."/>
            <person name="Tallon L.J."/>
            <person name="Vincent G."/>
            <person name="Fraser C.M."/>
            <person name="Munderloh U."/>
            <person name="Dunning-Hotopp J.C."/>
        </authorList>
    </citation>
    <scope>NUCLEOTIDE SEQUENCE [LARGE SCALE GENOMIC DNA]</scope>
    <source>
        <strain evidence="1 2">Ac/Pa</strain>
    </source>
</reference>
<organism evidence="1 2">
    <name type="scientific">Rickettsia amblyommatis str. Ac/Pa</name>
    <dbReference type="NCBI Taxonomy" id="1359164"/>
    <lineage>
        <taxon>Bacteria</taxon>
        <taxon>Pseudomonadati</taxon>
        <taxon>Pseudomonadota</taxon>
        <taxon>Alphaproteobacteria</taxon>
        <taxon>Rickettsiales</taxon>
        <taxon>Rickettsiaceae</taxon>
        <taxon>Rickettsieae</taxon>
        <taxon>Rickettsia</taxon>
        <taxon>spotted fever group</taxon>
    </lineage>
</organism>
<accession>A0A0F3N215</accession>
<keyword evidence="2" id="KW-1185">Reference proteome</keyword>
<dbReference type="EMBL" id="LANR01000001">
    <property type="protein sequence ID" value="KJV61871.1"/>
    <property type="molecule type" value="Genomic_DNA"/>
</dbReference>